<dbReference type="PROSITE" id="PS50011">
    <property type="entry name" value="PROTEIN_KINASE_DOM"/>
    <property type="match status" value="1"/>
</dbReference>
<evidence type="ECO:0000259" key="1">
    <source>
        <dbReference type="PROSITE" id="PS50011"/>
    </source>
</evidence>
<keyword evidence="3" id="KW-1185">Reference proteome</keyword>
<dbReference type="SMART" id="SM00220">
    <property type="entry name" value="S_TKc"/>
    <property type="match status" value="1"/>
</dbReference>
<gene>
    <name evidence="2" type="ORF">K435DRAFT_832012</name>
</gene>
<evidence type="ECO:0000313" key="2">
    <source>
        <dbReference type="EMBL" id="THU80218.1"/>
    </source>
</evidence>
<sequence>MGLVHVVVDSEIRQEVPLPTTLNQWRQEPLAEPIWQALLPFFLAQGFTFWRPVVDQLMRCPEDLDLVQNAYHYVKSSRLETRVGSVRGLRDFLSMNPLSYTAQNKERSSVVIRVISIKQEGQGHLDILRKLATGHPSLLVENHTLPMLQELQHEDIIFGIFPLVGADMRTSIGFWAENSVGDIMDMLMQALEALVYIHKQGIAHRDAFHDNFLIQWQPESLLSNQVSCSRPRVYLIDFEVAVEFPPTCTPEDRFCQGIPSGGSFGGVKENYSRSCPNDVWNGERYDPFKLDVWQLAAGLDEYKFMTGIQEIDQVIAAMNYDDPKQRLSAADALERLGNVVNAMPPVSLLIAPQCTRLNYS</sequence>
<dbReference type="PANTHER" id="PTHR44167:SF24">
    <property type="entry name" value="SERINE_THREONINE-PROTEIN KINASE CHK2"/>
    <property type="match status" value="1"/>
</dbReference>
<dbReference type="AlphaFoldDB" id="A0A4S8KXC2"/>
<dbReference type="InterPro" id="IPR000719">
    <property type="entry name" value="Prot_kinase_dom"/>
</dbReference>
<dbReference type="Proteomes" id="UP000297245">
    <property type="component" value="Unassembled WGS sequence"/>
</dbReference>
<organism evidence="2 3">
    <name type="scientific">Dendrothele bispora (strain CBS 962.96)</name>
    <dbReference type="NCBI Taxonomy" id="1314807"/>
    <lineage>
        <taxon>Eukaryota</taxon>
        <taxon>Fungi</taxon>
        <taxon>Dikarya</taxon>
        <taxon>Basidiomycota</taxon>
        <taxon>Agaricomycotina</taxon>
        <taxon>Agaricomycetes</taxon>
        <taxon>Agaricomycetidae</taxon>
        <taxon>Agaricales</taxon>
        <taxon>Agaricales incertae sedis</taxon>
        <taxon>Dendrothele</taxon>
    </lineage>
</organism>
<dbReference type="PANTHER" id="PTHR44167">
    <property type="entry name" value="OVARIAN-SPECIFIC SERINE/THREONINE-PROTEIN KINASE LOK-RELATED"/>
    <property type="match status" value="1"/>
</dbReference>
<dbReference type="InterPro" id="IPR011009">
    <property type="entry name" value="Kinase-like_dom_sf"/>
</dbReference>
<dbReference type="GO" id="GO:0004672">
    <property type="term" value="F:protein kinase activity"/>
    <property type="evidence" value="ECO:0007669"/>
    <property type="project" value="InterPro"/>
</dbReference>
<name>A0A4S8KXC2_DENBC</name>
<dbReference type="EMBL" id="ML179927">
    <property type="protein sequence ID" value="THU80218.1"/>
    <property type="molecule type" value="Genomic_DNA"/>
</dbReference>
<dbReference type="OrthoDB" id="2985259at2759"/>
<dbReference type="Gene3D" id="1.10.510.10">
    <property type="entry name" value="Transferase(Phosphotransferase) domain 1"/>
    <property type="match status" value="1"/>
</dbReference>
<reference evidence="2 3" key="1">
    <citation type="journal article" date="2019" name="Nat. Ecol. Evol.">
        <title>Megaphylogeny resolves global patterns of mushroom evolution.</title>
        <authorList>
            <person name="Varga T."/>
            <person name="Krizsan K."/>
            <person name="Foldi C."/>
            <person name="Dima B."/>
            <person name="Sanchez-Garcia M."/>
            <person name="Sanchez-Ramirez S."/>
            <person name="Szollosi G.J."/>
            <person name="Szarkandi J.G."/>
            <person name="Papp V."/>
            <person name="Albert L."/>
            <person name="Andreopoulos W."/>
            <person name="Angelini C."/>
            <person name="Antonin V."/>
            <person name="Barry K.W."/>
            <person name="Bougher N.L."/>
            <person name="Buchanan P."/>
            <person name="Buyck B."/>
            <person name="Bense V."/>
            <person name="Catcheside P."/>
            <person name="Chovatia M."/>
            <person name="Cooper J."/>
            <person name="Damon W."/>
            <person name="Desjardin D."/>
            <person name="Finy P."/>
            <person name="Geml J."/>
            <person name="Haridas S."/>
            <person name="Hughes K."/>
            <person name="Justo A."/>
            <person name="Karasinski D."/>
            <person name="Kautmanova I."/>
            <person name="Kiss B."/>
            <person name="Kocsube S."/>
            <person name="Kotiranta H."/>
            <person name="LaButti K.M."/>
            <person name="Lechner B.E."/>
            <person name="Liimatainen K."/>
            <person name="Lipzen A."/>
            <person name="Lukacs Z."/>
            <person name="Mihaltcheva S."/>
            <person name="Morgado L.N."/>
            <person name="Niskanen T."/>
            <person name="Noordeloos M.E."/>
            <person name="Ohm R.A."/>
            <person name="Ortiz-Santana B."/>
            <person name="Ovrebo C."/>
            <person name="Racz N."/>
            <person name="Riley R."/>
            <person name="Savchenko A."/>
            <person name="Shiryaev A."/>
            <person name="Soop K."/>
            <person name="Spirin V."/>
            <person name="Szebenyi C."/>
            <person name="Tomsovsky M."/>
            <person name="Tulloss R.E."/>
            <person name="Uehling J."/>
            <person name="Grigoriev I.V."/>
            <person name="Vagvolgyi C."/>
            <person name="Papp T."/>
            <person name="Martin F.M."/>
            <person name="Miettinen O."/>
            <person name="Hibbett D.S."/>
            <person name="Nagy L.G."/>
        </authorList>
    </citation>
    <scope>NUCLEOTIDE SEQUENCE [LARGE SCALE GENOMIC DNA]</scope>
    <source>
        <strain evidence="2 3">CBS 962.96</strain>
    </source>
</reference>
<protein>
    <recommendedName>
        <fullName evidence="1">Protein kinase domain-containing protein</fullName>
    </recommendedName>
</protein>
<dbReference type="SUPFAM" id="SSF56112">
    <property type="entry name" value="Protein kinase-like (PK-like)"/>
    <property type="match status" value="1"/>
</dbReference>
<feature type="domain" description="Protein kinase" evidence="1">
    <location>
        <begin position="60"/>
        <end position="360"/>
    </location>
</feature>
<proteinExistence type="predicted"/>
<evidence type="ECO:0000313" key="3">
    <source>
        <dbReference type="Proteomes" id="UP000297245"/>
    </source>
</evidence>
<accession>A0A4S8KXC2</accession>
<dbReference type="GO" id="GO:0005524">
    <property type="term" value="F:ATP binding"/>
    <property type="evidence" value="ECO:0007669"/>
    <property type="project" value="InterPro"/>
</dbReference>